<name>A0A643CJM1_BALPH</name>
<feature type="non-terminal residue" evidence="2">
    <location>
        <position position="167"/>
    </location>
</feature>
<feature type="non-terminal residue" evidence="2">
    <location>
        <position position="1"/>
    </location>
</feature>
<evidence type="ECO:0000313" key="2">
    <source>
        <dbReference type="EMBL" id="KAB0405941.1"/>
    </source>
</evidence>
<gene>
    <name evidence="2" type="ORF">E2I00_012948</name>
</gene>
<keyword evidence="3" id="KW-1185">Reference proteome</keyword>
<proteinExistence type="predicted"/>
<dbReference type="OrthoDB" id="10548435at2759"/>
<evidence type="ECO:0000313" key="3">
    <source>
        <dbReference type="Proteomes" id="UP000437017"/>
    </source>
</evidence>
<comment type="caution">
    <text evidence="2">The sequence shown here is derived from an EMBL/GenBank/DDBJ whole genome shotgun (WGS) entry which is preliminary data.</text>
</comment>
<evidence type="ECO:0000256" key="1">
    <source>
        <dbReference type="SAM" id="MobiDB-lite"/>
    </source>
</evidence>
<organism evidence="2 3">
    <name type="scientific">Balaenoptera physalus</name>
    <name type="common">Fin whale</name>
    <name type="synonym">Balaena physalus</name>
    <dbReference type="NCBI Taxonomy" id="9770"/>
    <lineage>
        <taxon>Eukaryota</taxon>
        <taxon>Metazoa</taxon>
        <taxon>Chordata</taxon>
        <taxon>Craniata</taxon>
        <taxon>Vertebrata</taxon>
        <taxon>Euteleostomi</taxon>
        <taxon>Mammalia</taxon>
        <taxon>Eutheria</taxon>
        <taxon>Laurasiatheria</taxon>
        <taxon>Artiodactyla</taxon>
        <taxon>Whippomorpha</taxon>
        <taxon>Cetacea</taxon>
        <taxon>Mysticeti</taxon>
        <taxon>Balaenopteridae</taxon>
        <taxon>Balaenoptera</taxon>
    </lineage>
</organism>
<feature type="region of interest" description="Disordered" evidence="1">
    <location>
        <begin position="1"/>
        <end position="22"/>
    </location>
</feature>
<reference evidence="2 3" key="1">
    <citation type="journal article" date="2019" name="PLoS ONE">
        <title>Genomic analyses reveal an absence of contemporary introgressive admixture between fin whales and blue whales, despite known hybrids.</title>
        <authorList>
            <person name="Westbury M.V."/>
            <person name="Petersen B."/>
            <person name="Lorenzen E.D."/>
        </authorList>
    </citation>
    <scope>NUCLEOTIDE SEQUENCE [LARGE SCALE GENOMIC DNA]</scope>
    <source>
        <strain evidence="2">FinWhale-01</strain>
    </source>
</reference>
<sequence>SFRGRRCQGCPAGNGGDDRASGRQWLASSQELGWEMTGPCGSVHRGPVRRLGEGPAPESGWGSAKKRLLLLFADPSSSLSRDSCDPGRRGLRSVLLFQWNNLTTRCFCGVRKHITPPASRGDCLGLVFNDCSHLTPLLQVVTRRNQVLSFAFKEEDMMMVGDIGGGF</sequence>
<dbReference type="Proteomes" id="UP000437017">
    <property type="component" value="Unassembled WGS sequence"/>
</dbReference>
<protein>
    <submittedName>
        <fullName evidence="2">Uncharacterized protein</fullName>
    </submittedName>
</protein>
<dbReference type="EMBL" id="SGJD01000263">
    <property type="protein sequence ID" value="KAB0405941.1"/>
    <property type="molecule type" value="Genomic_DNA"/>
</dbReference>
<accession>A0A643CJM1</accession>
<dbReference type="AlphaFoldDB" id="A0A643CJM1"/>